<keyword evidence="6" id="KW-1185">Reference proteome</keyword>
<dbReference type="Proteomes" id="UP000484076">
    <property type="component" value="Unassembled WGS sequence"/>
</dbReference>
<dbReference type="InterPro" id="IPR011010">
    <property type="entry name" value="DNA_brk_join_enz"/>
</dbReference>
<feature type="domain" description="MmeI-like target recognition" evidence="4">
    <location>
        <begin position="156"/>
        <end position="339"/>
    </location>
</feature>
<evidence type="ECO:0000259" key="4">
    <source>
        <dbReference type="Pfam" id="PF20466"/>
    </source>
</evidence>
<dbReference type="GO" id="GO:0003677">
    <property type="term" value="F:DNA binding"/>
    <property type="evidence" value="ECO:0007669"/>
    <property type="project" value="InterPro"/>
</dbReference>
<evidence type="ECO:0000256" key="3">
    <source>
        <dbReference type="SAM" id="MobiDB-lite"/>
    </source>
</evidence>
<gene>
    <name evidence="5" type="ORF">GEU84_017120</name>
</gene>
<dbReference type="AlphaFoldDB" id="A0A8X8KS70"/>
<accession>A0A8X8KS70</accession>
<evidence type="ECO:0000256" key="1">
    <source>
        <dbReference type="ARBA" id="ARBA00008857"/>
    </source>
</evidence>
<dbReference type="RefSeq" id="WP_152828295.1">
    <property type="nucleotide sequence ID" value="NZ_WHUT02000012.1"/>
</dbReference>
<reference evidence="5" key="1">
    <citation type="submission" date="2020-05" db="EMBL/GenBank/DDBJ databases">
        <title>Fertoebacter nigrum gen. nov., sp. nov., a new member of the family Rhodobacteraceae.</title>
        <authorList>
            <person name="Szuroczki S."/>
            <person name="Abbaszade G."/>
            <person name="Buni D."/>
            <person name="Schumann P."/>
            <person name="Toth E."/>
        </authorList>
    </citation>
    <scope>NUCLEOTIDE SEQUENCE</scope>
    <source>
        <strain evidence="5">RG-N-1a</strain>
    </source>
</reference>
<keyword evidence="2" id="KW-0229">DNA integration</keyword>
<proteinExistence type="inferred from homology"/>
<evidence type="ECO:0000313" key="6">
    <source>
        <dbReference type="Proteomes" id="UP000484076"/>
    </source>
</evidence>
<dbReference type="InterPro" id="IPR050808">
    <property type="entry name" value="Phage_Integrase"/>
</dbReference>
<dbReference type="SUPFAM" id="SSF56349">
    <property type="entry name" value="DNA breaking-rejoining enzymes"/>
    <property type="match status" value="1"/>
</dbReference>
<dbReference type="GO" id="GO:0015074">
    <property type="term" value="P:DNA integration"/>
    <property type="evidence" value="ECO:0007669"/>
    <property type="project" value="UniProtKB-KW"/>
</dbReference>
<comment type="similarity">
    <text evidence="1">Belongs to the 'phage' integrase family.</text>
</comment>
<evidence type="ECO:0000256" key="2">
    <source>
        <dbReference type="ARBA" id="ARBA00022908"/>
    </source>
</evidence>
<dbReference type="InterPro" id="IPR046820">
    <property type="entry name" value="MmeI_TRD"/>
</dbReference>
<comment type="caution">
    <text evidence="5">The sequence shown here is derived from an EMBL/GenBank/DDBJ whole genome shotgun (WGS) entry which is preliminary data.</text>
</comment>
<evidence type="ECO:0000313" key="5">
    <source>
        <dbReference type="EMBL" id="NUB46117.1"/>
    </source>
</evidence>
<dbReference type="PANTHER" id="PTHR30629:SF2">
    <property type="entry name" value="PROPHAGE INTEGRASE INTS-RELATED"/>
    <property type="match status" value="1"/>
</dbReference>
<feature type="region of interest" description="Disordered" evidence="3">
    <location>
        <begin position="443"/>
        <end position="486"/>
    </location>
</feature>
<dbReference type="EMBL" id="WHUT02000012">
    <property type="protein sequence ID" value="NUB46117.1"/>
    <property type="molecule type" value="Genomic_DNA"/>
</dbReference>
<organism evidence="5 6">
    <name type="scientific">Fertoeibacter niger</name>
    <dbReference type="NCBI Taxonomy" id="2656921"/>
    <lineage>
        <taxon>Bacteria</taxon>
        <taxon>Pseudomonadati</taxon>
        <taxon>Pseudomonadota</taxon>
        <taxon>Alphaproteobacteria</taxon>
        <taxon>Rhodobacterales</taxon>
        <taxon>Paracoccaceae</taxon>
        <taxon>Fertoeibacter</taxon>
    </lineage>
</organism>
<name>A0A8X8KS70_9RHOB</name>
<protein>
    <submittedName>
        <fullName evidence="5">Tyrosine-type recombinase/integrase</fullName>
    </submittedName>
</protein>
<dbReference type="PANTHER" id="PTHR30629">
    <property type="entry name" value="PROPHAGE INTEGRASE"/>
    <property type="match status" value="1"/>
</dbReference>
<sequence length="486" mass="54411">MVLTLRMPESADFVMYWWEKAALAARSFAPAKGKGCRRFGLITTNSITMAFNRKVLETHLSDPKNPASLIFAIPDHPWVDAGDGAAVRIAMTVAEKGRDEGRLFTVATESKTADANEGRDVSLNMQRGTVFSNLQVGTDVSGSKKLQSNHQLGFMGVIPHGEGMVVSEETARKISPYDYVPNSILRPYSNGKQLIQGKLNRFVIDAFPMTEVELRKSAPAVYQWLSDTVKPFRAANRDQDLREKWWLHRRSNMDLRNAQKGLSRFIATIETSKHRTFSFLPGALLPDQKLRIIACEDAWILSVLSSRFHVLWAVASGGTLEDRPVYNHSVCFDPFPFPTPSEPLKARLRQLGEDLDAHRKRQQAQHPKLTLTAMYNVLEKLRAGERIEGKDSRSTKLALEFLVLTAARSGEVREARWEEFDLRAGLWIIPASRMKMAKAYDRGHDKRGISDPRGCPSPKNVGDDVLGTTPSRVDSAPSGPTQKRDN</sequence>
<dbReference type="Pfam" id="PF20466">
    <property type="entry name" value="MmeI_TRD"/>
    <property type="match status" value="1"/>
</dbReference>